<protein>
    <recommendedName>
        <fullName evidence="10">Probable GTP-binding protein EngB</fullName>
    </recommendedName>
</protein>
<dbReference type="InterPro" id="IPR006073">
    <property type="entry name" value="GTP-bd"/>
</dbReference>
<dbReference type="GO" id="GO:0005829">
    <property type="term" value="C:cytosol"/>
    <property type="evidence" value="ECO:0007669"/>
    <property type="project" value="TreeGrafter"/>
</dbReference>
<dbReference type="PANTHER" id="PTHR11649:SF13">
    <property type="entry name" value="ENGB-TYPE G DOMAIN-CONTAINING PROTEIN"/>
    <property type="match status" value="1"/>
</dbReference>
<dbReference type="GO" id="GO:0046872">
    <property type="term" value="F:metal ion binding"/>
    <property type="evidence" value="ECO:0007669"/>
    <property type="project" value="UniProtKB-KW"/>
</dbReference>
<dbReference type="PANTHER" id="PTHR11649">
    <property type="entry name" value="MSS1/TRME-RELATED GTP-BINDING PROTEIN"/>
    <property type="match status" value="1"/>
</dbReference>
<keyword evidence="9 10" id="KW-0131">Cell cycle</keyword>
<evidence type="ECO:0000256" key="10">
    <source>
        <dbReference type="HAMAP-Rule" id="MF_00321"/>
    </source>
</evidence>
<keyword evidence="5 10" id="KW-0547">Nucleotide-binding</keyword>
<dbReference type="GO" id="GO:0000917">
    <property type="term" value="P:division septum assembly"/>
    <property type="evidence" value="ECO:0007669"/>
    <property type="project" value="UniProtKB-KW"/>
</dbReference>
<dbReference type="GO" id="GO:0016787">
    <property type="term" value="F:hydrolase activity"/>
    <property type="evidence" value="ECO:0007669"/>
    <property type="project" value="UniProtKB-KW"/>
</dbReference>
<dbReference type="FunFam" id="3.40.50.300:FF:000098">
    <property type="entry name" value="Probable GTP-binding protein EngB"/>
    <property type="match status" value="1"/>
</dbReference>
<dbReference type="GO" id="GO:0005525">
    <property type="term" value="F:GTP binding"/>
    <property type="evidence" value="ECO:0007669"/>
    <property type="project" value="UniProtKB-UniRule"/>
</dbReference>
<dbReference type="Gene3D" id="3.40.50.300">
    <property type="entry name" value="P-loop containing nucleotide triphosphate hydrolases"/>
    <property type="match status" value="1"/>
</dbReference>
<evidence type="ECO:0000313" key="13">
    <source>
        <dbReference type="Proteomes" id="UP000019184"/>
    </source>
</evidence>
<comment type="caution">
    <text evidence="12">The sequence shown here is derived from an EMBL/GenBank/DDBJ whole genome shotgun (WGS) entry which is preliminary data.</text>
</comment>
<keyword evidence="3 10" id="KW-0132">Cell division</keyword>
<evidence type="ECO:0000256" key="8">
    <source>
        <dbReference type="ARBA" id="ARBA00023210"/>
    </source>
</evidence>
<evidence type="ECO:0000256" key="3">
    <source>
        <dbReference type="ARBA" id="ARBA00022618"/>
    </source>
</evidence>
<dbReference type="NCBIfam" id="TIGR03598">
    <property type="entry name" value="GTPase_YsxC"/>
    <property type="match status" value="1"/>
</dbReference>
<evidence type="ECO:0000256" key="6">
    <source>
        <dbReference type="ARBA" id="ARBA00022842"/>
    </source>
</evidence>
<evidence type="ECO:0000256" key="9">
    <source>
        <dbReference type="ARBA" id="ARBA00023306"/>
    </source>
</evidence>
<evidence type="ECO:0000256" key="5">
    <source>
        <dbReference type="ARBA" id="ARBA00022741"/>
    </source>
</evidence>
<gene>
    <name evidence="12" type="primary">yihA</name>
    <name evidence="10" type="synonym">engB</name>
    <name evidence="12" type="ORF">BN874_330007</name>
</gene>
<dbReference type="CDD" id="cd01876">
    <property type="entry name" value="YihA_EngB"/>
    <property type="match status" value="1"/>
</dbReference>
<dbReference type="SUPFAM" id="SSF52540">
    <property type="entry name" value="P-loop containing nucleoside triphosphate hydrolases"/>
    <property type="match status" value="1"/>
</dbReference>
<evidence type="ECO:0000259" key="11">
    <source>
        <dbReference type="PROSITE" id="PS51706"/>
    </source>
</evidence>
<dbReference type="OrthoDB" id="9804921at2"/>
<keyword evidence="12" id="KW-0378">Hydrolase</keyword>
<dbReference type="Proteomes" id="UP000019184">
    <property type="component" value="Unassembled WGS sequence"/>
</dbReference>
<name>A0A7U7GCS4_9GAMM</name>
<keyword evidence="13" id="KW-1185">Reference proteome</keyword>
<comment type="cofactor">
    <cofactor evidence="1">
        <name>Mg(2+)</name>
        <dbReference type="ChEBI" id="CHEBI:18420"/>
    </cofactor>
</comment>
<keyword evidence="6" id="KW-0460">Magnesium</keyword>
<feature type="domain" description="EngB-type G" evidence="11">
    <location>
        <begin position="39"/>
        <end position="213"/>
    </location>
</feature>
<evidence type="ECO:0000256" key="7">
    <source>
        <dbReference type="ARBA" id="ARBA00023134"/>
    </source>
</evidence>
<evidence type="ECO:0000256" key="4">
    <source>
        <dbReference type="ARBA" id="ARBA00022723"/>
    </source>
</evidence>
<dbReference type="InterPro" id="IPR019987">
    <property type="entry name" value="GTP-bd_ribosome_bio_YsxC"/>
</dbReference>
<evidence type="ECO:0000256" key="1">
    <source>
        <dbReference type="ARBA" id="ARBA00001946"/>
    </source>
</evidence>
<dbReference type="PROSITE" id="PS51706">
    <property type="entry name" value="G_ENGB"/>
    <property type="match status" value="1"/>
</dbReference>
<reference evidence="12 13" key="1">
    <citation type="journal article" date="2014" name="ISME J.">
        <title>Candidatus Competibacter-lineage genomes retrieved from metagenomes reveal functional metabolic diversity.</title>
        <authorList>
            <person name="McIlroy S.J."/>
            <person name="Albertsen M."/>
            <person name="Andresen E.K."/>
            <person name="Saunders A.M."/>
            <person name="Kristiansen R."/>
            <person name="Stokholm-Bjerregaard M."/>
            <person name="Nielsen K.L."/>
            <person name="Nielsen P.H."/>
        </authorList>
    </citation>
    <scope>NUCLEOTIDE SEQUENCE [LARGE SCALE GENOMIC DNA]</scope>
    <source>
        <strain evidence="12 13">Run_B_J11</strain>
    </source>
</reference>
<comment type="similarity">
    <text evidence="2 10">Belongs to the TRAFAC class TrmE-Era-EngA-EngB-Septin-like GTPase superfamily. EngB GTPase family.</text>
</comment>
<dbReference type="InterPro" id="IPR030393">
    <property type="entry name" value="G_ENGB_dom"/>
</dbReference>
<dbReference type="RefSeq" id="WP_051497848.1">
    <property type="nucleotide sequence ID" value="NZ_CBTK010000247.1"/>
</dbReference>
<organism evidence="12 13">
    <name type="scientific">Candidatus Contendobacter odensis Run_B_J11</name>
    <dbReference type="NCBI Taxonomy" id="1400861"/>
    <lineage>
        <taxon>Bacteria</taxon>
        <taxon>Pseudomonadati</taxon>
        <taxon>Pseudomonadota</taxon>
        <taxon>Gammaproteobacteria</taxon>
        <taxon>Candidatus Competibacteraceae</taxon>
        <taxon>Candidatus Contendibacter</taxon>
    </lineage>
</organism>
<proteinExistence type="inferred from homology"/>
<sequence>MKNPIQFTPIPAVRTAATRYQAVKFLNSVNELVQLPPDIGREVAVAGRSNAGKSSALNLLTNQRQLARVSKTPGRTQLINFFLVEPERYLVDLPGYGYAQVPDAIRRHWQKLLEQYLRERVALRGLLLLMDIRHPLTALDRQMLDGCAYRQLPTHILLTKADKLSRGAALTALQQVQQPLKTDYPQASAQLFSATARLGVDEAHARLDEWLGFVATVSDTVR</sequence>
<dbReference type="EMBL" id="CBTK010000247">
    <property type="protein sequence ID" value="CDH46036.1"/>
    <property type="molecule type" value="Genomic_DNA"/>
</dbReference>
<comment type="function">
    <text evidence="10">Necessary for normal cell division and for the maintenance of normal septation.</text>
</comment>
<dbReference type="HAMAP" id="MF_00321">
    <property type="entry name" value="GTPase_EngB"/>
    <property type="match status" value="1"/>
</dbReference>
<keyword evidence="4" id="KW-0479">Metal-binding</keyword>
<dbReference type="AlphaFoldDB" id="A0A7U7GCS4"/>
<evidence type="ECO:0000256" key="2">
    <source>
        <dbReference type="ARBA" id="ARBA00009638"/>
    </source>
</evidence>
<dbReference type="InterPro" id="IPR027417">
    <property type="entry name" value="P-loop_NTPase"/>
</dbReference>
<accession>A0A7U7GCS4</accession>
<evidence type="ECO:0000313" key="12">
    <source>
        <dbReference type="EMBL" id="CDH46036.1"/>
    </source>
</evidence>
<keyword evidence="8 10" id="KW-0717">Septation</keyword>
<keyword evidence="7 10" id="KW-0342">GTP-binding</keyword>
<dbReference type="Pfam" id="PF01926">
    <property type="entry name" value="MMR_HSR1"/>
    <property type="match status" value="1"/>
</dbReference>